<dbReference type="GeneID" id="14884659"/>
<dbReference type="SUPFAM" id="SSF54495">
    <property type="entry name" value="UBC-like"/>
    <property type="match status" value="1"/>
</dbReference>
<dbReference type="EC" id="2.3.2.23" evidence="2"/>
<comment type="catalytic activity">
    <reaction evidence="1">
        <text>S-ubiquitinyl-[E1 ubiquitin-activating enzyme]-L-cysteine + [E2 ubiquitin-conjugating enzyme]-L-cysteine = [E1 ubiquitin-activating enzyme]-L-cysteine + S-ubiquitinyl-[E2 ubiquitin-conjugating enzyme]-L-cysteine.</text>
        <dbReference type="EC" id="2.3.2.23"/>
    </reaction>
</comment>
<keyword evidence="3" id="KW-0808">Transferase</keyword>
<sequence>MRRINTVAVKRLTTEYKKLTQDPPTGITAGPISETDLFVWEAVIIGPEGTEYEGGILTAKLVFPADYPMNPPKMTFTCPMWHPNIYANGDVCISILHPPTEDPTHYEQISERWSPVQNIEKILISVMSLLSCPNCESPANVDAAVMYRTKHDMYIKRCKECVEQSKARYRAKH</sequence>
<dbReference type="InterPro" id="IPR050113">
    <property type="entry name" value="Ub_conjugating_enzyme"/>
</dbReference>
<evidence type="ECO:0000256" key="3">
    <source>
        <dbReference type="ARBA" id="ARBA00022679"/>
    </source>
</evidence>
<feature type="domain" description="UBC core" evidence="9">
    <location>
        <begin position="7"/>
        <end position="167"/>
    </location>
</feature>
<evidence type="ECO:0000256" key="1">
    <source>
        <dbReference type="ARBA" id="ARBA00000485"/>
    </source>
</evidence>
<evidence type="ECO:0000313" key="10">
    <source>
        <dbReference type="EMBL" id="ELP85561.1"/>
    </source>
</evidence>
<dbReference type="InterPro" id="IPR023313">
    <property type="entry name" value="UBQ-conjugating_AS"/>
</dbReference>
<keyword evidence="4 8" id="KW-0547">Nucleotide-binding</keyword>
<dbReference type="OrthoDB" id="19692at2759"/>
<dbReference type="EMBL" id="KB207048">
    <property type="protein sequence ID" value="ELP85561.1"/>
    <property type="molecule type" value="Genomic_DNA"/>
</dbReference>
<protein>
    <recommendedName>
        <fullName evidence="2">E2 ubiquitin-conjugating enzyme</fullName>
        <ecNumber evidence="2">2.3.2.23</ecNumber>
    </recommendedName>
</protein>
<keyword evidence="11" id="KW-1185">Reference proteome</keyword>
<proteinExistence type="inferred from homology"/>
<dbReference type="InterPro" id="IPR000608">
    <property type="entry name" value="UBC"/>
</dbReference>
<keyword evidence="10" id="KW-0436">Ligase</keyword>
<evidence type="ECO:0000256" key="7">
    <source>
        <dbReference type="PROSITE-ProRule" id="PRU10133"/>
    </source>
</evidence>
<dbReference type="CDD" id="cd23796">
    <property type="entry name" value="UBCc_UBE2G2"/>
    <property type="match status" value="1"/>
</dbReference>
<dbReference type="SMART" id="SM00212">
    <property type="entry name" value="UBCc"/>
    <property type="match status" value="1"/>
</dbReference>
<dbReference type="OMA" id="EAVIMGP"/>
<evidence type="ECO:0000256" key="5">
    <source>
        <dbReference type="ARBA" id="ARBA00022786"/>
    </source>
</evidence>
<dbReference type="PROSITE" id="PS00183">
    <property type="entry name" value="UBC_1"/>
    <property type="match status" value="1"/>
</dbReference>
<evidence type="ECO:0000256" key="4">
    <source>
        <dbReference type="ARBA" id="ARBA00022741"/>
    </source>
</evidence>
<accession>A0A0A1TWK1</accession>
<dbReference type="GO" id="GO:0061631">
    <property type="term" value="F:ubiquitin conjugating enzyme activity"/>
    <property type="evidence" value="ECO:0007669"/>
    <property type="project" value="UniProtKB-EC"/>
</dbReference>
<dbReference type="GO" id="GO:0005524">
    <property type="term" value="F:ATP binding"/>
    <property type="evidence" value="ECO:0007669"/>
    <property type="project" value="UniProtKB-UniRule"/>
</dbReference>
<keyword evidence="5 8" id="KW-0833">Ubl conjugation pathway</keyword>
<evidence type="ECO:0000256" key="6">
    <source>
        <dbReference type="ARBA" id="ARBA00022840"/>
    </source>
</evidence>
<dbReference type="RefSeq" id="XP_004184907.1">
    <property type="nucleotide sequence ID" value="XM_004184859.1"/>
</dbReference>
<feature type="active site" description="Glycyl thioester intermediate" evidence="7">
    <location>
        <position position="92"/>
    </location>
</feature>
<comment type="similarity">
    <text evidence="8">Belongs to the ubiquitin-conjugating enzyme family.</text>
</comment>
<organism evidence="10 11">
    <name type="scientific">Entamoeba invadens IP1</name>
    <dbReference type="NCBI Taxonomy" id="370355"/>
    <lineage>
        <taxon>Eukaryota</taxon>
        <taxon>Amoebozoa</taxon>
        <taxon>Evosea</taxon>
        <taxon>Archamoebae</taxon>
        <taxon>Mastigamoebida</taxon>
        <taxon>Entamoebidae</taxon>
        <taxon>Entamoeba</taxon>
    </lineage>
</organism>
<evidence type="ECO:0000256" key="2">
    <source>
        <dbReference type="ARBA" id="ARBA00012486"/>
    </source>
</evidence>
<dbReference type="AlphaFoldDB" id="A0A0A1TWK1"/>
<dbReference type="GO" id="GO:0036503">
    <property type="term" value="P:ERAD pathway"/>
    <property type="evidence" value="ECO:0007669"/>
    <property type="project" value="UniProtKB-ARBA"/>
</dbReference>
<dbReference type="Gene3D" id="3.10.110.10">
    <property type="entry name" value="Ubiquitin Conjugating Enzyme"/>
    <property type="match status" value="1"/>
</dbReference>
<reference evidence="10 11" key="1">
    <citation type="submission" date="2012-10" db="EMBL/GenBank/DDBJ databases">
        <authorList>
            <person name="Zafar N."/>
            <person name="Inman J."/>
            <person name="Hall N."/>
            <person name="Lorenzi H."/>
            <person name="Caler E."/>
        </authorList>
    </citation>
    <scope>NUCLEOTIDE SEQUENCE [LARGE SCALE GENOMIC DNA]</scope>
    <source>
        <strain evidence="10 11">IP1</strain>
    </source>
</reference>
<evidence type="ECO:0000259" key="9">
    <source>
        <dbReference type="PROSITE" id="PS50127"/>
    </source>
</evidence>
<dbReference type="Pfam" id="PF00179">
    <property type="entry name" value="UQ_con"/>
    <property type="match status" value="1"/>
</dbReference>
<evidence type="ECO:0000256" key="8">
    <source>
        <dbReference type="RuleBase" id="RU362109"/>
    </source>
</evidence>
<dbReference type="VEuPathDB" id="AmoebaDB:EIN_407700"/>
<dbReference type="FunFam" id="3.10.110.10:FF:000008">
    <property type="entry name" value="Ubiquitin-conjugating enzyme E2 G2"/>
    <property type="match status" value="1"/>
</dbReference>
<gene>
    <name evidence="10" type="ORF">EIN_407700</name>
</gene>
<evidence type="ECO:0000313" key="11">
    <source>
        <dbReference type="Proteomes" id="UP000014680"/>
    </source>
</evidence>
<dbReference type="GO" id="GO:0016874">
    <property type="term" value="F:ligase activity"/>
    <property type="evidence" value="ECO:0007669"/>
    <property type="project" value="UniProtKB-KW"/>
</dbReference>
<dbReference type="Proteomes" id="UP000014680">
    <property type="component" value="Unassembled WGS sequence"/>
</dbReference>
<dbReference type="PANTHER" id="PTHR24067">
    <property type="entry name" value="UBIQUITIN-CONJUGATING ENZYME E2"/>
    <property type="match status" value="1"/>
</dbReference>
<name>A0A0A1TWK1_ENTIV</name>
<dbReference type="PROSITE" id="PS50127">
    <property type="entry name" value="UBC_2"/>
    <property type="match status" value="1"/>
</dbReference>
<dbReference type="KEGG" id="eiv:EIN_407700"/>
<keyword evidence="6 8" id="KW-0067">ATP-binding</keyword>
<dbReference type="InterPro" id="IPR016135">
    <property type="entry name" value="UBQ-conjugating_enzyme/RWD"/>
</dbReference>